<name>A0A6J5M4V8_9CAUD</name>
<proteinExistence type="predicted"/>
<gene>
    <name evidence="1" type="ORF">UFOVP419_34</name>
</gene>
<evidence type="ECO:0000313" key="1">
    <source>
        <dbReference type="EMBL" id="CAB4141804.1"/>
    </source>
</evidence>
<organism evidence="1">
    <name type="scientific">uncultured Caudovirales phage</name>
    <dbReference type="NCBI Taxonomy" id="2100421"/>
    <lineage>
        <taxon>Viruses</taxon>
        <taxon>Duplodnaviria</taxon>
        <taxon>Heunggongvirae</taxon>
        <taxon>Uroviricota</taxon>
        <taxon>Caudoviricetes</taxon>
        <taxon>Peduoviridae</taxon>
        <taxon>Maltschvirus</taxon>
        <taxon>Maltschvirus maltsch</taxon>
    </lineage>
</organism>
<dbReference type="EMBL" id="LR796401">
    <property type="protein sequence ID" value="CAB4141804.1"/>
    <property type="molecule type" value="Genomic_DNA"/>
</dbReference>
<sequence>MINPATYNIKAYQGATYSLNMTWAIGGTAVNLTNYTAAMQVRENPNATAILSLTNGSGITLGGTAGTIAIGVSASTMGSATPGNYVYDLELNSGGQVTRLLQGSFAIQAEVTK</sequence>
<accession>A0A6J5M4V8</accession>
<reference evidence="1" key="1">
    <citation type="submission" date="2020-04" db="EMBL/GenBank/DDBJ databases">
        <authorList>
            <person name="Chiriac C."/>
            <person name="Salcher M."/>
            <person name="Ghai R."/>
            <person name="Kavagutti S V."/>
        </authorList>
    </citation>
    <scope>NUCLEOTIDE SEQUENCE</scope>
</reference>
<protein>
    <submittedName>
        <fullName evidence="1">Uncharacterized protein</fullName>
    </submittedName>
</protein>